<accession>A0ABY6FQK3</accession>
<dbReference type="InterPro" id="IPR057369">
    <property type="entry name" value="VG15"/>
</dbReference>
<feature type="region of interest" description="Disordered" evidence="1">
    <location>
        <begin position="185"/>
        <end position="206"/>
    </location>
</feature>
<evidence type="ECO:0000313" key="2">
    <source>
        <dbReference type="EMBL" id="UYB35500.1"/>
    </source>
</evidence>
<dbReference type="RefSeq" id="WP_263127502.1">
    <property type="nucleotide sequence ID" value="NZ_CP106856.1"/>
</dbReference>
<gene>
    <name evidence="2" type="ORF">N9A08_12825</name>
</gene>
<keyword evidence="3" id="KW-1185">Reference proteome</keyword>
<protein>
    <recommendedName>
        <fullName evidence="4">Capsid maturation protease</fullName>
    </recommendedName>
</protein>
<dbReference type="EMBL" id="CP106856">
    <property type="protein sequence ID" value="UYB35500.1"/>
    <property type="molecule type" value="Genomic_DNA"/>
</dbReference>
<dbReference type="Proteomes" id="UP001063368">
    <property type="component" value="Chromosome"/>
</dbReference>
<dbReference type="Pfam" id="PF25310">
    <property type="entry name" value="VG15"/>
    <property type="match status" value="1"/>
</dbReference>
<sequence>MIPYSAVSSYSLTLDQLSVAALADLRGLLDGLQGTSPERTQMVLHEAFPEVFDPFVSATSAVSASFYEEVRDMSGVKGSFAAQTLDSVETDRWRSLVGFGTAPAVFEQGGAALMYSLLSGGLTKVLTEMAADTVIGNAGLDPAPMAYQRVPQPGCCAFCGMLASRGAAYSSQEAATGVVGRGVPVGKGRGKGSKGRGGGIKPRGARKVGETFHDHCRCRAVPVSPGNSVEMQADADKYFASYATARDRVNAGLELRSTTYEAPDGSLKNKYEWVDSTGVVSAAQKTKNIVAGMRHDLGVK</sequence>
<name>A0ABY6FQK3_9MICC</name>
<reference evidence="2" key="1">
    <citation type="submission" date="2022-09" db="EMBL/GenBank/DDBJ databases">
        <authorList>
            <person name="Li D."/>
            <person name="Cheng J."/>
            <person name="Li Y."/>
        </authorList>
    </citation>
    <scope>NUCLEOTIDE SEQUENCE</scope>
    <source>
        <strain evidence="2">DL</strain>
    </source>
</reference>
<evidence type="ECO:0000313" key="3">
    <source>
        <dbReference type="Proteomes" id="UP001063368"/>
    </source>
</evidence>
<organism evidence="2 3">
    <name type="scientific">Arthrobacter koreensis</name>
    <dbReference type="NCBI Taxonomy" id="199136"/>
    <lineage>
        <taxon>Bacteria</taxon>
        <taxon>Bacillati</taxon>
        <taxon>Actinomycetota</taxon>
        <taxon>Actinomycetes</taxon>
        <taxon>Micrococcales</taxon>
        <taxon>Micrococcaceae</taxon>
        <taxon>Arthrobacter</taxon>
    </lineage>
</organism>
<proteinExistence type="predicted"/>
<evidence type="ECO:0008006" key="4">
    <source>
        <dbReference type="Google" id="ProtNLM"/>
    </source>
</evidence>
<evidence type="ECO:0000256" key="1">
    <source>
        <dbReference type="SAM" id="MobiDB-lite"/>
    </source>
</evidence>